<evidence type="ECO:0000313" key="2">
    <source>
        <dbReference type="EMBL" id="KXT29089.1"/>
    </source>
</evidence>
<sequence>MQPKKSKFKKIFKWIILLLLLLIVVIIIIINFFPSKTEFVKIPIPEPKVSVTKQ</sequence>
<dbReference type="PATRIC" id="fig|203274.3.peg.203"/>
<accession>A0A139JQ53</accession>
<gene>
    <name evidence="3" type="ORF">AXA84_0248</name>
    <name evidence="2" type="ORF">AXA84_0407</name>
</gene>
<feature type="transmembrane region" description="Helical" evidence="1">
    <location>
        <begin position="12"/>
        <end position="33"/>
    </location>
</feature>
<dbReference type="OrthoDB" id="386015at2"/>
<keyword evidence="1" id="KW-1133">Transmembrane helix</keyword>
<organism evidence="2 4">
    <name type="scientific">Candidatus Phytoplasma oryzae</name>
    <dbReference type="NCBI Taxonomy" id="203274"/>
    <lineage>
        <taxon>Bacteria</taxon>
        <taxon>Bacillati</taxon>
        <taxon>Mycoplasmatota</taxon>
        <taxon>Mollicutes</taxon>
        <taxon>Acholeplasmatales</taxon>
        <taxon>Acholeplasmataceae</taxon>
        <taxon>Candidatus Phytoplasma</taxon>
        <taxon>16SrXI (Rice yellow dwarf group)</taxon>
    </lineage>
</organism>
<name>A0A139JQ53_9MOLU</name>
<reference evidence="2 4" key="1">
    <citation type="submission" date="2016-02" db="EMBL/GenBank/DDBJ databases">
        <title>A draft genome sequence of Candidatus Phytoplasma oryzae strain Mbita1, the causative agent of Napier Grass stunt disease in Kenya.</title>
        <authorList>
            <person name="Fischer A."/>
            <person name="Santa-Cruz I."/>
            <person name="Wambua L."/>
            <person name="Olds C."/>
            <person name="Midega C."/>
            <person name="Dickinson M."/>
            <person name="Kawicha P."/>
            <person name="Khan Z."/>
            <person name="Masiga D."/>
            <person name="Jores J."/>
            <person name="Bernd S."/>
        </authorList>
    </citation>
    <scope>NUCLEOTIDE SEQUENCE [LARGE SCALE GENOMIC DNA]</scope>
    <source>
        <strain evidence="2">Mbita1</strain>
    </source>
</reference>
<dbReference type="EMBL" id="LTBM01000006">
    <property type="protein sequence ID" value="KXT29219.1"/>
    <property type="molecule type" value="Genomic_DNA"/>
</dbReference>
<comment type="caution">
    <text evidence="2">The sequence shown here is derived from an EMBL/GenBank/DDBJ whole genome shotgun (WGS) entry which is preliminary data.</text>
</comment>
<evidence type="ECO:0000313" key="4">
    <source>
        <dbReference type="Proteomes" id="UP000070069"/>
    </source>
</evidence>
<dbReference type="RefSeq" id="WP_160330315.1">
    <property type="nucleotide sequence ID" value="NZ_JHUK01000004.1"/>
</dbReference>
<evidence type="ECO:0000256" key="1">
    <source>
        <dbReference type="SAM" id="Phobius"/>
    </source>
</evidence>
<protein>
    <submittedName>
        <fullName evidence="2">Uncharacterized protein</fullName>
    </submittedName>
</protein>
<dbReference type="AlphaFoldDB" id="A0A139JQ53"/>
<keyword evidence="1" id="KW-0472">Membrane</keyword>
<dbReference type="Proteomes" id="UP000070069">
    <property type="component" value="Unassembled WGS sequence"/>
</dbReference>
<keyword evidence="1" id="KW-0812">Transmembrane</keyword>
<dbReference type="EMBL" id="LTBM01000017">
    <property type="protein sequence ID" value="KXT29089.1"/>
    <property type="molecule type" value="Genomic_DNA"/>
</dbReference>
<evidence type="ECO:0000313" key="3">
    <source>
        <dbReference type="EMBL" id="KXT29219.1"/>
    </source>
</evidence>
<proteinExistence type="predicted"/>